<dbReference type="PIRSF" id="PIRSF006031">
    <property type="entry name" value="UCP006031"/>
    <property type="match status" value="1"/>
</dbReference>
<evidence type="ECO:0000313" key="1">
    <source>
        <dbReference type="EMBL" id="EHR78045.2"/>
    </source>
</evidence>
<gene>
    <name evidence="1" type="ORF">OCC_04280</name>
</gene>
<dbReference type="AlphaFoldDB" id="H3ZPK1"/>
<keyword evidence="2" id="KW-1185">Reference proteome</keyword>
<protein>
    <recommendedName>
        <fullName evidence="3">DUF365 domain-containing protein</fullName>
    </recommendedName>
</protein>
<proteinExistence type="predicted"/>
<evidence type="ECO:0008006" key="3">
    <source>
        <dbReference type="Google" id="ProtNLM"/>
    </source>
</evidence>
<dbReference type="KEGG" id="tlt:OCC_04280"/>
<name>H3ZPK1_THELN</name>
<dbReference type="Gene3D" id="2.30.130.30">
    <property type="entry name" value="Hypothetical protein"/>
    <property type="match status" value="1"/>
</dbReference>
<evidence type="ECO:0000313" key="2">
    <source>
        <dbReference type="Proteomes" id="UP000015502"/>
    </source>
</evidence>
<dbReference type="HOGENOM" id="CLU_151711_0_0_2"/>
<dbReference type="InterPro" id="IPR007176">
    <property type="entry name" value="DUF365"/>
</dbReference>
<dbReference type="Pfam" id="PF04033">
    <property type="entry name" value="DUF365"/>
    <property type="match status" value="1"/>
</dbReference>
<organism evidence="1 2">
    <name type="scientific">Thermococcus litoralis (strain ATCC 51850 / DSM 5473 / JCM 8560 / NS-C)</name>
    <dbReference type="NCBI Taxonomy" id="523849"/>
    <lineage>
        <taxon>Archaea</taxon>
        <taxon>Methanobacteriati</taxon>
        <taxon>Methanobacteriota</taxon>
        <taxon>Thermococci</taxon>
        <taxon>Thermococcales</taxon>
        <taxon>Thermococcaceae</taxon>
        <taxon>Thermococcus</taxon>
    </lineage>
</organism>
<dbReference type="STRING" id="523849.OCC_04280"/>
<accession>H3ZPK1</accession>
<sequence>MEGMPVEDVVGATFPVPKSFLERILDGKKDVFVKPATLTKLKKGMKIVFYASREDQGFHGEAEVESVEVFDNPLKILERYGDRLFLTEKEFKEYVASQKRWGRERHKPWMAIVLRNIRRYPRVVKPKRFVAVSGRYVRGQEYEWILKNAGVL</sequence>
<dbReference type="EMBL" id="CP006670">
    <property type="protein sequence ID" value="EHR78045.2"/>
    <property type="molecule type" value="Genomic_DNA"/>
</dbReference>
<reference evidence="1 2" key="1">
    <citation type="journal article" date="2012" name="J. Bacteriol.">
        <title>Genome sequence of the model hyperthermophilic archaeon Thermococcus litoralis NS-C.</title>
        <authorList>
            <person name="Gardner A.F."/>
            <person name="Kumar S."/>
            <person name="Perler F.B."/>
        </authorList>
    </citation>
    <scope>NUCLEOTIDE SEQUENCE [LARGE SCALE GENOMIC DNA]</scope>
    <source>
        <strain evidence="2">ATCC 51850 / DSM 5473 / JCM 8560 / NS-C</strain>
    </source>
</reference>
<dbReference type="PaxDb" id="523849-OCC_04280"/>
<dbReference type="Proteomes" id="UP000015502">
    <property type="component" value="Chromosome"/>
</dbReference>